<gene>
    <name evidence="6" type="ORF">PVAG01_09506</name>
</gene>
<feature type="compositionally biased region" description="Polar residues" evidence="4">
    <location>
        <begin position="49"/>
        <end position="59"/>
    </location>
</feature>
<keyword evidence="6" id="KW-0347">Helicase</keyword>
<feature type="domain" description="Helicase C-terminal" evidence="5">
    <location>
        <begin position="1022"/>
        <end position="1185"/>
    </location>
</feature>
<dbReference type="EMBL" id="JBFCZG010000008">
    <property type="protein sequence ID" value="KAL3419284.1"/>
    <property type="molecule type" value="Genomic_DNA"/>
</dbReference>
<keyword evidence="3" id="KW-0067">ATP-binding</keyword>
<evidence type="ECO:0000313" key="7">
    <source>
        <dbReference type="Proteomes" id="UP001629113"/>
    </source>
</evidence>
<evidence type="ECO:0000256" key="2">
    <source>
        <dbReference type="ARBA" id="ARBA00022801"/>
    </source>
</evidence>
<sequence>MASSSIPFVSRGIEPPRKRQRLWQPRVINQLASISRPSVEHEHSPGSPFDTSFRSSSPDSQEEIPNISKYIPVGCLRIQRQDIIIEDWELHSSWAAFARSNENRDQKEIHFLSEPVQQTLTRQAGLANYNGLLSAGWARFEFKSNNKHCGQIRVYILPDDVSRRRIDRDQPRLRSAMKLLLALIDISGDAWHGGWQDTTPVLHVNPRMNDGTTEESTTLFEIFNTLPSPAPNPDIVSNHDVRNAMQNILSNEVQGVTANLYEFQMRSAALMLQREAQPSQIIDPRLISVVDQYGGNWYYEMETGICLREPRFYEAPRGGICAETMGYGKTLICLALILATRDQYPQIPVEYSVGNIPIREKTATLKQMCAAAVGRTSTSWKPFFSDLEDEGYDYTHCTDLIKASPGHYFLPGPPPRRESRNPVIIPSRKILLTPATLVIVPANLVEQWVLQIKVHTTSLKYLVMDSSKKQLPPAAELAEYDIILFSKQRFDKEAKDGSDQQGRRETTSSRVCRCPYIGATRDRNCICFQADRVYRSPLKELHFKRIITDEGHTFGNSSNKTATEGITVVDYLQVSARWIISGTPTPGLHSKEVTMSHTENESANTLNSLISLDSGATQCGREDQQAEVVSDEALFFKQERKDLEKLGHIAKIYLKARPWANAPDDYDSASWTQYVMQPRHGSNSHGNMACLRATLESMIIRHRIEDVEKDIKLPPMHQKVITLEGSSLDNMSLNTFSLMITSNAITSERKDADYLFHPKQRKALQELVSNLRQASFFWSGYTEHDVKVTIDIAEKFLENKKVPVSSEDETLLFQALEAGKAFLSSKIVSAISRWHEMPMVVHMGCDADVRKSWSLLENDDRDPTLIGATMLYGMQKFITGQLWKEDPAEGLEAHGTSVRKALHEPISKVKEKSSTDSKTSRNMPPTLAGGVAVGDPSGSMKRPRTSTMQQLKKAVNDQNEGGIENGMTSATSTATPNTSKKSPKDKITKSALKNPEVTDMAGKIDPASPLASASILSTASAKLSYLIDNIVEFHKDEKILVFYEADNVAYYIAEALECLGIKHLIYAKTLTSARRSQYVVTFNRSDSFRVLLMDVSQAAYGLDLSSASRVFFVNPVFSPQVEAQAVKRAHRIGQKKPVFVETLVLKGSIEEVILARRGGMSEEEHIKCKSILDDQTMYDWIRNVRFLPIVRSSVPEPEQMAKLSHPQKLFEHGNVTVIDPDADLISNSPRQEHGDENPSGSDVAARVSKGKQPIVKLGQQSFHRESGSESTTPTSDANNLFVDEKKKRKRVGFASLPTNSDEE</sequence>
<evidence type="ECO:0000313" key="6">
    <source>
        <dbReference type="EMBL" id="KAL3419284.1"/>
    </source>
</evidence>
<dbReference type="InterPro" id="IPR049730">
    <property type="entry name" value="SNF2/RAD54-like_C"/>
</dbReference>
<name>A0ABR4P7K7_9HELO</name>
<feature type="compositionally biased region" description="Polar residues" evidence="4">
    <location>
        <begin position="1268"/>
        <end position="1278"/>
    </location>
</feature>
<keyword evidence="2" id="KW-0378">Hydrolase</keyword>
<dbReference type="Gene3D" id="3.40.50.300">
    <property type="entry name" value="P-loop containing nucleotide triphosphate hydrolases"/>
    <property type="match status" value="2"/>
</dbReference>
<dbReference type="InterPro" id="IPR001650">
    <property type="entry name" value="Helicase_C-like"/>
</dbReference>
<feature type="region of interest" description="Disordered" evidence="4">
    <location>
        <begin position="34"/>
        <end position="64"/>
    </location>
</feature>
<evidence type="ECO:0000256" key="3">
    <source>
        <dbReference type="ARBA" id="ARBA00022840"/>
    </source>
</evidence>
<dbReference type="Pfam" id="PF00271">
    <property type="entry name" value="Helicase_C"/>
    <property type="match status" value="1"/>
</dbReference>
<dbReference type="PANTHER" id="PTHR45626">
    <property type="entry name" value="TRANSCRIPTION TERMINATION FACTOR 2-RELATED"/>
    <property type="match status" value="1"/>
</dbReference>
<dbReference type="Proteomes" id="UP001629113">
    <property type="component" value="Unassembled WGS sequence"/>
</dbReference>
<keyword evidence="7" id="KW-1185">Reference proteome</keyword>
<comment type="caution">
    <text evidence="6">The sequence shown here is derived from an EMBL/GenBank/DDBJ whole genome shotgun (WGS) entry which is preliminary data.</text>
</comment>
<organism evidence="6 7">
    <name type="scientific">Phlyctema vagabunda</name>
    <dbReference type="NCBI Taxonomy" id="108571"/>
    <lineage>
        <taxon>Eukaryota</taxon>
        <taxon>Fungi</taxon>
        <taxon>Dikarya</taxon>
        <taxon>Ascomycota</taxon>
        <taxon>Pezizomycotina</taxon>
        <taxon>Leotiomycetes</taxon>
        <taxon>Helotiales</taxon>
        <taxon>Dermateaceae</taxon>
        <taxon>Phlyctema</taxon>
    </lineage>
</organism>
<dbReference type="InterPro" id="IPR050628">
    <property type="entry name" value="SNF2_RAD54_helicase_TF"/>
</dbReference>
<evidence type="ECO:0000256" key="4">
    <source>
        <dbReference type="SAM" id="MobiDB-lite"/>
    </source>
</evidence>
<keyword evidence="1" id="KW-0547">Nucleotide-binding</keyword>
<dbReference type="Pfam" id="PF00176">
    <property type="entry name" value="SNF2-rel_dom"/>
    <property type="match status" value="1"/>
</dbReference>
<protein>
    <submittedName>
        <fullName evidence="6">Snf2 family helicase</fullName>
    </submittedName>
</protein>
<evidence type="ECO:0000256" key="1">
    <source>
        <dbReference type="ARBA" id="ARBA00022741"/>
    </source>
</evidence>
<feature type="compositionally biased region" description="Low complexity" evidence="4">
    <location>
        <begin position="968"/>
        <end position="980"/>
    </location>
</feature>
<accession>A0ABR4P7K7</accession>
<dbReference type="InterPro" id="IPR000330">
    <property type="entry name" value="SNF2_N"/>
</dbReference>
<dbReference type="PROSITE" id="PS51194">
    <property type="entry name" value="HELICASE_CTER"/>
    <property type="match status" value="1"/>
</dbReference>
<dbReference type="GO" id="GO:0004386">
    <property type="term" value="F:helicase activity"/>
    <property type="evidence" value="ECO:0007669"/>
    <property type="project" value="UniProtKB-KW"/>
</dbReference>
<dbReference type="InterPro" id="IPR027417">
    <property type="entry name" value="P-loop_NTPase"/>
</dbReference>
<dbReference type="CDD" id="cd18793">
    <property type="entry name" value="SF2_C_SNF"/>
    <property type="match status" value="1"/>
</dbReference>
<reference evidence="6 7" key="1">
    <citation type="submission" date="2024-06" db="EMBL/GenBank/DDBJ databases">
        <title>Complete genome of Phlyctema vagabunda strain 19-DSS-EL-015.</title>
        <authorList>
            <person name="Fiorenzani C."/>
        </authorList>
    </citation>
    <scope>NUCLEOTIDE SEQUENCE [LARGE SCALE GENOMIC DNA]</scope>
    <source>
        <strain evidence="6 7">19-DSS-EL-015</strain>
    </source>
</reference>
<feature type="compositionally biased region" description="Basic and acidic residues" evidence="4">
    <location>
        <begin position="905"/>
        <end position="919"/>
    </location>
</feature>
<evidence type="ECO:0000259" key="5">
    <source>
        <dbReference type="PROSITE" id="PS51194"/>
    </source>
</evidence>
<feature type="region of interest" description="Disordered" evidence="4">
    <location>
        <begin position="1220"/>
        <end position="1303"/>
    </location>
</feature>
<feature type="region of interest" description="Disordered" evidence="4">
    <location>
        <begin position="905"/>
        <end position="1002"/>
    </location>
</feature>
<dbReference type="SUPFAM" id="SSF52540">
    <property type="entry name" value="P-loop containing nucleoside triphosphate hydrolases"/>
    <property type="match status" value="2"/>
</dbReference>
<dbReference type="PANTHER" id="PTHR45626:SF51">
    <property type="entry name" value="SNF2-RELATED DOMAIN-CONTAINING PROTEIN"/>
    <property type="match status" value="1"/>
</dbReference>
<proteinExistence type="predicted"/>